<dbReference type="Pfam" id="PF05935">
    <property type="entry name" value="Arylsulfotrans"/>
    <property type="match status" value="1"/>
</dbReference>
<dbReference type="AlphaFoldDB" id="A0AAW6TZ48"/>
<dbReference type="PANTHER" id="PTHR35340">
    <property type="entry name" value="PQQ ENZYME REPEAT PROTEIN-RELATED"/>
    <property type="match status" value="1"/>
</dbReference>
<keyword evidence="4" id="KW-1185">Reference proteome</keyword>
<comment type="caution">
    <text evidence="3">The sequence shown here is derived from an EMBL/GenBank/DDBJ whole genome shotgun (WGS) entry which is preliminary data.</text>
</comment>
<dbReference type="EMBL" id="JASCXX010000026">
    <property type="protein sequence ID" value="MDI6450907.1"/>
    <property type="molecule type" value="Genomic_DNA"/>
</dbReference>
<evidence type="ECO:0000259" key="2">
    <source>
        <dbReference type="Pfam" id="PF02018"/>
    </source>
</evidence>
<dbReference type="Pfam" id="PF02018">
    <property type="entry name" value="CBM_4_9"/>
    <property type="match status" value="1"/>
</dbReference>
<dbReference type="InterPro" id="IPR010262">
    <property type="entry name" value="Arylsulfotransferase_bact"/>
</dbReference>
<keyword evidence="1" id="KW-0378">Hydrolase</keyword>
<organism evidence="3 4">
    <name type="scientific">Anaerobaca lacustris</name>
    <dbReference type="NCBI Taxonomy" id="3044600"/>
    <lineage>
        <taxon>Bacteria</taxon>
        <taxon>Pseudomonadati</taxon>
        <taxon>Planctomycetota</taxon>
        <taxon>Phycisphaerae</taxon>
        <taxon>Sedimentisphaerales</taxon>
        <taxon>Anaerobacaceae</taxon>
        <taxon>Anaerobaca</taxon>
    </lineage>
</organism>
<dbReference type="InterPro" id="IPR013783">
    <property type="entry name" value="Ig-like_fold"/>
</dbReference>
<dbReference type="SUPFAM" id="SSF49785">
    <property type="entry name" value="Galactose-binding domain-like"/>
    <property type="match status" value="1"/>
</dbReference>
<dbReference type="GO" id="GO:0004062">
    <property type="term" value="F:aryl sulfotransferase activity"/>
    <property type="evidence" value="ECO:0007669"/>
    <property type="project" value="InterPro"/>
</dbReference>
<dbReference type="Proteomes" id="UP001431776">
    <property type="component" value="Unassembled WGS sequence"/>
</dbReference>
<evidence type="ECO:0000313" key="3">
    <source>
        <dbReference type="EMBL" id="MDI6450907.1"/>
    </source>
</evidence>
<dbReference type="InterPro" id="IPR008979">
    <property type="entry name" value="Galactose-bd-like_sf"/>
</dbReference>
<feature type="domain" description="CBM-cenC" evidence="2">
    <location>
        <begin position="601"/>
        <end position="733"/>
    </location>
</feature>
<name>A0AAW6TZ48_9BACT</name>
<dbReference type="InterPro" id="IPR003305">
    <property type="entry name" value="CenC_carb-bd"/>
</dbReference>
<dbReference type="Gene3D" id="2.60.40.10">
    <property type="entry name" value="Immunoglobulins"/>
    <property type="match status" value="1"/>
</dbReference>
<evidence type="ECO:0000313" key="4">
    <source>
        <dbReference type="Proteomes" id="UP001431776"/>
    </source>
</evidence>
<protein>
    <submittedName>
        <fullName evidence="3">Aryl-sulfate sulfotransferase</fullName>
    </submittedName>
</protein>
<dbReference type="PANTHER" id="PTHR35340:SF5">
    <property type="entry name" value="ASST-DOMAIN-CONTAINING PROTEIN"/>
    <property type="match status" value="1"/>
</dbReference>
<gene>
    <name evidence="3" type="ORF">QJ522_17740</name>
</gene>
<dbReference type="InterPro" id="IPR053143">
    <property type="entry name" value="Arylsulfate_ST"/>
</dbReference>
<proteinExistence type="predicted"/>
<dbReference type="InterPro" id="IPR036116">
    <property type="entry name" value="FN3_sf"/>
</dbReference>
<reference evidence="3" key="1">
    <citation type="submission" date="2023-05" db="EMBL/GenBank/DDBJ databases">
        <title>Anaerotaeda fermentans gen. nov., sp. nov., a novel anaerobic planctomycete of the new family within the order Sedimentisphaerales isolated from Taman Peninsula, Russia.</title>
        <authorList>
            <person name="Khomyakova M.A."/>
            <person name="Merkel A.Y."/>
            <person name="Slobodkin A.I."/>
        </authorList>
    </citation>
    <scope>NUCLEOTIDE SEQUENCE</scope>
    <source>
        <strain evidence="3">M17dextr</strain>
    </source>
</reference>
<evidence type="ECO:0000256" key="1">
    <source>
        <dbReference type="ARBA" id="ARBA00022801"/>
    </source>
</evidence>
<dbReference type="GO" id="GO:0016798">
    <property type="term" value="F:hydrolase activity, acting on glycosyl bonds"/>
    <property type="evidence" value="ECO:0007669"/>
    <property type="project" value="InterPro"/>
</dbReference>
<dbReference type="RefSeq" id="WP_349246316.1">
    <property type="nucleotide sequence ID" value="NZ_JASCXX010000026.1"/>
</dbReference>
<sequence>MGQSAVVTDHAAVCRYGYQYLDPRPESEYVAPQTRLLIRFENTSPADLANLSSFVQVVGEKSGLHSGTTTVATDGRTVVFQPAASFVAGEAVDVSLVPLGSWFPAAPIEPIAYRFYVLRPATPTTSNVNRSVALNAAERTIVPALAPSEPVPGRPVIMANGVSVPSDFPHVSITTNRNPAEGYIFIEYNQIPQCALILDNGGAPVWYRRGKAAHDLKVQRNGMITETQHKGYDQNFKWVKDFRATNGYETDSHELLVLEDGSYLLLGLRVIRNVDMGRVVEGGHPNAVVHETCIQEFTAADELIFQWRSWENFHVAGIGPAHVEDVRSPSVRVAHLNAIDVDEDGHILVSSRHLSEVTKIHRRTGEVLWRLGGPDSDFSFVNDPLNGFWAQHDIRVVGPGRYTLFDNGNNHDPPVSRAVEYELDPNAMTATLVWEYRAAPDRYTYHQGNAQRLPNGNTLINFVLAEYPKVTEVNADGQIEFEMDFVNREGGAYRIFRFPWTGVVEEPYLVVEPNFDKMTLLFNKFGDLNTAYYRVYGGLDPEPETLIATTAQTLLHLRDLENDRRYYFRVTAVDVGGNESAFSNEESIVAYLYDPNEPGENMIRNGDFSQGRTEWTLSHSSSAEAEWDVEDGRARVAIQAGGYDTQSIRLVQGGLKLVRGETYALEFQAGAMTPRLIEIKVNKKNVGSFWDYSKMGPVYLPTSRQSLIMKHFTHTFVMDGQTDLDACIEVNVGADTADVYLDNLSLVRLAH</sequence>
<dbReference type="Gene3D" id="2.60.120.260">
    <property type="entry name" value="Galactose-binding domain-like"/>
    <property type="match status" value="1"/>
</dbReference>
<accession>A0AAW6TZ48</accession>
<dbReference type="SUPFAM" id="SSF49265">
    <property type="entry name" value="Fibronectin type III"/>
    <property type="match status" value="1"/>
</dbReference>